<evidence type="ECO:0000313" key="2">
    <source>
        <dbReference type="Proteomes" id="UP001519460"/>
    </source>
</evidence>
<dbReference type="EMBL" id="JACVVK020000217">
    <property type="protein sequence ID" value="KAK7484035.1"/>
    <property type="molecule type" value="Genomic_DNA"/>
</dbReference>
<gene>
    <name evidence="1" type="ORF">BaRGS_00024770</name>
</gene>
<accession>A0ABD0KAC6</accession>
<protein>
    <submittedName>
        <fullName evidence="1">Uncharacterized protein</fullName>
    </submittedName>
</protein>
<proteinExistence type="predicted"/>
<dbReference type="Proteomes" id="UP001519460">
    <property type="component" value="Unassembled WGS sequence"/>
</dbReference>
<dbReference type="AlphaFoldDB" id="A0ABD0KAC6"/>
<reference evidence="1 2" key="1">
    <citation type="journal article" date="2023" name="Sci. Data">
        <title>Genome assembly of the Korean intertidal mud-creeper Batillaria attramentaria.</title>
        <authorList>
            <person name="Patra A.K."/>
            <person name="Ho P.T."/>
            <person name="Jun S."/>
            <person name="Lee S.J."/>
            <person name="Kim Y."/>
            <person name="Won Y.J."/>
        </authorList>
    </citation>
    <scope>NUCLEOTIDE SEQUENCE [LARGE SCALE GENOMIC DNA]</scope>
    <source>
        <strain evidence="1">Wonlab-2016</strain>
    </source>
</reference>
<evidence type="ECO:0000313" key="1">
    <source>
        <dbReference type="EMBL" id="KAK7484035.1"/>
    </source>
</evidence>
<keyword evidence="2" id="KW-1185">Reference proteome</keyword>
<comment type="caution">
    <text evidence="1">The sequence shown here is derived from an EMBL/GenBank/DDBJ whole genome shotgun (WGS) entry which is preliminary data.</text>
</comment>
<organism evidence="1 2">
    <name type="scientific">Batillaria attramentaria</name>
    <dbReference type="NCBI Taxonomy" id="370345"/>
    <lineage>
        <taxon>Eukaryota</taxon>
        <taxon>Metazoa</taxon>
        <taxon>Spiralia</taxon>
        <taxon>Lophotrochozoa</taxon>
        <taxon>Mollusca</taxon>
        <taxon>Gastropoda</taxon>
        <taxon>Caenogastropoda</taxon>
        <taxon>Sorbeoconcha</taxon>
        <taxon>Cerithioidea</taxon>
        <taxon>Batillariidae</taxon>
        <taxon>Batillaria</taxon>
    </lineage>
</organism>
<sequence length="82" mass="9358">MTYSTAHAMLKFQLTTCERVDTEQERASSTPSVLATHSVEKLTHTPAQRTYIIRLRTKHCIEPRMQALRAQSQNTCALNKLL</sequence>
<name>A0ABD0KAC6_9CAEN</name>